<feature type="transmembrane region" description="Helical" evidence="7">
    <location>
        <begin position="85"/>
        <end position="101"/>
    </location>
</feature>
<keyword evidence="6" id="KW-0479">Metal-binding</keyword>
<comment type="similarity">
    <text evidence="2">Belongs to the UPF0073 (Hly-III) family.</text>
</comment>
<sequence length="210" mass="23597">MTQAIDNKRAEFWNAVTHGCAALLSVLALIALTRKGLAQASTSAILAYTVYGASMIMLFTTSSLYHSFKHTAYRNILQKIDHSSIYLLIAGTYTPYLVVAVGGRLGYIFLALVWLLASIGIYFELRYTNRFPRLSTFLYLGLGWISLFLIRPLFQTVDLAGILLLVAGGLTYSVGTVFYSQKHKPWMHVIWHVFVGLAAAFMFLSIYWYV</sequence>
<organism evidence="8 9">
    <name type="scientific">Suicoccus acidiformans</name>
    <dbReference type="NCBI Taxonomy" id="2036206"/>
    <lineage>
        <taxon>Bacteria</taxon>
        <taxon>Bacillati</taxon>
        <taxon>Bacillota</taxon>
        <taxon>Bacilli</taxon>
        <taxon>Lactobacillales</taxon>
        <taxon>Aerococcaceae</taxon>
        <taxon>Suicoccus</taxon>
    </lineage>
</organism>
<feature type="binding site" evidence="6">
    <location>
        <position position="192"/>
    </location>
    <ligand>
        <name>Zn(2+)</name>
        <dbReference type="ChEBI" id="CHEBI:29105"/>
    </ligand>
</feature>
<feature type="transmembrane region" description="Helical" evidence="7">
    <location>
        <begin position="137"/>
        <end position="154"/>
    </location>
</feature>
<dbReference type="InterPro" id="IPR005744">
    <property type="entry name" value="Hy-lIII"/>
</dbReference>
<evidence type="ECO:0000256" key="7">
    <source>
        <dbReference type="SAM" id="Phobius"/>
    </source>
</evidence>
<feature type="transmembrane region" description="Helical" evidence="7">
    <location>
        <begin position="189"/>
        <end position="209"/>
    </location>
</feature>
<dbReference type="AlphaFoldDB" id="A0A347WKH3"/>
<evidence type="ECO:0000256" key="4">
    <source>
        <dbReference type="ARBA" id="ARBA00022989"/>
    </source>
</evidence>
<feature type="transmembrane region" description="Helical" evidence="7">
    <location>
        <begin position="45"/>
        <end position="65"/>
    </location>
</feature>
<keyword evidence="6" id="KW-0862">Zinc</keyword>
<gene>
    <name evidence="8" type="ORF">CL176_05995</name>
</gene>
<dbReference type="OrthoDB" id="9813689at2"/>
<reference evidence="8 9" key="1">
    <citation type="submission" date="2017-09" db="EMBL/GenBank/DDBJ databases">
        <title>Complete genome sequence of Oxytococcus suis strain ZY16052.</title>
        <authorList>
            <person name="Li F."/>
        </authorList>
    </citation>
    <scope>NUCLEOTIDE SEQUENCE [LARGE SCALE GENOMIC DNA]</scope>
    <source>
        <strain evidence="8 9">ZY16052</strain>
    </source>
</reference>
<dbReference type="GO" id="GO:0140911">
    <property type="term" value="F:pore-forming activity"/>
    <property type="evidence" value="ECO:0007669"/>
    <property type="project" value="InterPro"/>
</dbReference>
<dbReference type="Pfam" id="PF03006">
    <property type="entry name" value="HlyIII"/>
    <property type="match status" value="1"/>
</dbReference>
<accession>A0A347WKH3</accession>
<dbReference type="NCBIfam" id="TIGR01065">
    <property type="entry name" value="hlyIII"/>
    <property type="match status" value="1"/>
</dbReference>
<evidence type="ECO:0000256" key="6">
    <source>
        <dbReference type="PIRSR" id="PIRSR604254-1"/>
    </source>
</evidence>
<keyword evidence="9" id="KW-1185">Reference proteome</keyword>
<keyword evidence="3 7" id="KW-0812">Transmembrane</keyword>
<feature type="transmembrane region" description="Helical" evidence="7">
    <location>
        <begin position="107"/>
        <end position="125"/>
    </location>
</feature>
<dbReference type="GO" id="GO:0016020">
    <property type="term" value="C:membrane"/>
    <property type="evidence" value="ECO:0007669"/>
    <property type="project" value="InterPro"/>
</dbReference>
<dbReference type="InterPro" id="IPR004254">
    <property type="entry name" value="AdipoR/HlyIII-related"/>
</dbReference>
<feature type="transmembrane region" description="Helical" evidence="7">
    <location>
        <begin position="160"/>
        <end position="180"/>
    </location>
</feature>
<keyword evidence="5 7" id="KW-0472">Membrane</keyword>
<evidence type="ECO:0000256" key="1">
    <source>
        <dbReference type="ARBA" id="ARBA00004127"/>
    </source>
</evidence>
<protein>
    <submittedName>
        <fullName evidence="8">Hemolysin III</fullName>
    </submittedName>
</protein>
<evidence type="ECO:0000256" key="2">
    <source>
        <dbReference type="ARBA" id="ARBA00008488"/>
    </source>
</evidence>
<dbReference type="EMBL" id="CP023434">
    <property type="protein sequence ID" value="AXY25580.1"/>
    <property type="molecule type" value="Genomic_DNA"/>
</dbReference>
<evidence type="ECO:0000256" key="3">
    <source>
        <dbReference type="ARBA" id="ARBA00022692"/>
    </source>
</evidence>
<evidence type="ECO:0000313" key="8">
    <source>
        <dbReference type="EMBL" id="AXY25580.1"/>
    </source>
</evidence>
<dbReference type="PANTHER" id="PTHR20855">
    <property type="entry name" value="ADIPOR/PROGESTIN RECEPTOR-RELATED"/>
    <property type="match status" value="1"/>
</dbReference>
<proteinExistence type="inferred from homology"/>
<keyword evidence="4 7" id="KW-1133">Transmembrane helix</keyword>
<name>A0A347WKH3_9LACT</name>
<feature type="binding site" evidence="6">
    <location>
        <position position="188"/>
    </location>
    <ligand>
        <name>Zn(2+)</name>
        <dbReference type="ChEBI" id="CHEBI:29105"/>
    </ligand>
</feature>
<comment type="subcellular location">
    <subcellularLocation>
        <location evidence="1">Endomembrane system</location>
        <topology evidence="1">Multi-pass membrane protein</topology>
    </subcellularLocation>
</comment>
<dbReference type="PANTHER" id="PTHR20855:SF129">
    <property type="entry name" value="HEMOLYSIN-3 HOMOLOG"/>
    <property type="match status" value="1"/>
</dbReference>
<evidence type="ECO:0000256" key="5">
    <source>
        <dbReference type="ARBA" id="ARBA00023136"/>
    </source>
</evidence>
<dbReference type="KEGG" id="abae:CL176_05995"/>
<feature type="binding site" evidence="6">
    <location>
        <position position="66"/>
    </location>
    <ligand>
        <name>Zn(2+)</name>
        <dbReference type="ChEBI" id="CHEBI:29105"/>
    </ligand>
</feature>
<dbReference type="Proteomes" id="UP000263232">
    <property type="component" value="Chromosome"/>
</dbReference>
<feature type="transmembrane region" description="Helical" evidence="7">
    <location>
        <begin position="12"/>
        <end position="33"/>
    </location>
</feature>
<dbReference type="RefSeq" id="WP_118990482.1">
    <property type="nucleotide sequence ID" value="NZ_CP023434.1"/>
</dbReference>
<evidence type="ECO:0000313" key="9">
    <source>
        <dbReference type="Proteomes" id="UP000263232"/>
    </source>
</evidence>
<dbReference type="GO" id="GO:0046872">
    <property type="term" value="F:metal ion binding"/>
    <property type="evidence" value="ECO:0007669"/>
    <property type="project" value="UniProtKB-KW"/>
</dbReference>
<dbReference type="GO" id="GO:0012505">
    <property type="term" value="C:endomembrane system"/>
    <property type="evidence" value="ECO:0007669"/>
    <property type="project" value="UniProtKB-SubCell"/>
</dbReference>